<keyword evidence="1" id="KW-0694">RNA-binding</keyword>
<dbReference type="GO" id="GO:0030422">
    <property type="term" value="P:siRNA processing"/>
    <property type="evidence" value="ECO:0007669"/>
    <property type="project" value="TreeGrafter"/>
</dbReference>
<dbReference type="EC" id="2.7.7.48" evidence="1"/>
<keyword evidence="1" id="KW-0696">RNA-directed RNA polymerase</keyword>
<comment type="catalytic activity">
    <reaction evidence="1">
        <text>RNA(n) + a ribonucleoside 5'-triphosphate = RNA(n+1) + diphosphate</text>
        <dbReference type="Rhea" id="RHEA:21248"/>
        <dbReference type="Rhea" id="RHEA-COMP:14527"/>
        <dbReference type="Rhea" id="RHEA-COMP:17342"/>
        <dbReference type="ChEBI" id="CHEBI:33019"/>
        <dbReference type="ChEBI" id="CHEBI:61557"/>
        <dbReference type="ChEBI" id="CHEBI:140395"/>
        <dbReference type="EC" id="2.7.7.48"/>
    </reaction>
</comment>
<evidence type="ECO:0000259" key="3">
    <source>
        <dbReference type="Pfam" id="PF05183"/>
    </source>
</evidence>
<sequence length="969" mass="107055">MPRASPNVGELPGGMPPTRRPPLLPTPTLPKTTQREQPANSKELSVRILCLDSGQGPPSALQLRRLLGCSVVVDHVAPADRCKVAVYENPVSEVHVNLQPERLPKDAFMQIVVKCARTVLPGAKTSSSKKFILGPLVSTKFSKEKKPQPFPRSGCGFSDGDPPTLCCRMSREAGRSKRESALEEKSPANVTTEEPSSSAPPAQPKKRKSTEGLPVTEPTVRGSQAQQPMASATPDSWPTQADTTAVRFEPSSLLREVPSSQASTSPPQPSNGTGQRRPSAWQGWRTPVVVPVREPPPEPFRPGPQPAVIQLPMPKKEPKGERTALLTPSETAEDRGGSTSSATSDPASLSPGSQQSPSSSESESPSDASLPQNTSGTHLSPPHKSSMSARPSESFNVTQMKVHFEHCISALNLYFVDKQGSIYTLYRLEVRYSTICRIVLCKKSSTATTAYLHLLHTSLLYKLCAGKNAPSHCHREGDYIPKCGSDVLGKSRVLRLALEGLRHWEPLCNLIQRTRSSAQVFYAAVRELHALDLKAVPRPSVPDYGITYALLSAWSESFQVCIRVIMDLTKRTVHPLAQVFEFRSALDSLYTRYLGHRRCQDGFTGSVIAQDFPDNMVKVRKVILTPSRRVHLPPQLVCKSRLLQHFDTEFALRVVVRDDDCKLVSFSLGACKDDFVNAVIKPPLTHGLKIGGRHFVFLGCSTSQLRSHGVWFYARDTEGRTADSIRMGVGDLSAIHSVPKFMARLGQAFSQSLPDIKKTIATRRSGETLQREYVFSDGIGRISHVLLRKVHRALELEEGEEPCAVQIRYGGCKGMLLLDPTLAGRRIIFRQSMYKFSSEHEDLYVLKTSQPRVLYLNRPMFTILEQSGIRAKVFLTLQNHILDSFIDSMLDPHEAAQSAVCTLCIEELKTKARILVPPAFGRTMFGVLDETGTLEYGQVFVQYSNDMLRYKVNDPATILPERAYLARSP</sequence>
<evidence type="ECO:0000256" key="1">
    <source>
        <dbReference type="RuleBase" id="RU363098"/>
    </source>
</evidence>
<protein>
    <recommendedName>
        <fullName evidence="1">RNA-dependent RNA polymerase</fullName>
        <ecNumber evidence="1">2.7.7.48</ecNumber>
    </recommendedName>
</protein>
<reference evidence="4" key="1">
    <citation type="journal article" date="2020" name="Cell">
        <title>Large-Scale Comparative Analyses of Tick Genomes Elucidate Their Genetic Diversity and Vector Capacities.</title>
        <authorList>
            <consortium name="Tick Genome and Microbiome Consortium (TIGMIC)"/>
            <person name="Jia N."/>
            <person name="Wang J."/>
            <person name="Shi W."/>
            <person name="Du L."/>
            <person name="Sun Y."/>
            <person name="Zhan W."/>
            <person name="Jiang J.F."/>
            <person name="Wang Q."/>
            <person name="Zhang B."/>
            <person name="Ji P."/>
            <person name="Bell-Sakyi L."/>
            <person name="Cui X.M."/>
            <person name="Yuan T.T."/>
            <person name="Jiang B.G."/>
            <person name="Yang W.F."/>
            <person name="Lam T.T."/>
            <person name="Chang Q.C."/>
            <person name="Ding S.J."/>
            <person name="Wang X.J."/>
            <person name="Zhu J.G."/>
            <person name="Ruan X.D."/>
            <person name="Zhao L."/>
            <person name="Wei J.T."/>
            <person name="Ye R.Z."/>
            <person name="Que T.C."/>
            <person name="Du C.H."/>
            <person name="Zhou Y.H."/>
            <person name="Cheng J.X."/>
            <person name="Dai P.F."/>
            <person name="Guo W.B."/>
            <person name="Han X.H."/>
            <person name="Huang E.J."/>
            <person name="Li L.F."/>
            <person name="Wei W."/>
            <person name="Gao Y.C."/>
            <person name="Liu J.Z."/>
            <person name="Shao H.Z."/>
            <person name="Wang X."/>
            <person name="Wang C.C."/>
            <person name="Yang T.C."/>
            <person name="Huo Q.B."/>
            <person name="Li W."/>
            <person name="Chen H.Y."/>
            <person name="Chen S.E."/>
            <person name="Zhou L.G."/>
            <person name="Ni X.B."/>
            <person name="Tian J.H."/>
            <person name="Sheng Y."/>
            <person name="Liu T."/>
            <person name="Pan Y.S."/>
            <person name="Xia L.Y."/>
            <person name="Li J."/>
            <person name="Zhao F."/>
            <person name="Cao W.C."/>
        </authorList>
    </citation>
    <scope>NUCLEOTIDE SEQUENCE</scope>
    <source>
        <strain evidence="4">Rmic-2018</strain>
    </source>
</reference>
<dbReference type="InterPro" id="IPR007855">
    <property type="entry name" value="RDRP"/>
</dbReference>
<feature type="compositionally biased region" description="Pro residues" evidence="2">
    <location>
        <begin position="14"/>
        <end position="28"/>
    </location>
</feature>
<evidence type="ECO:0000256" key="2">
    <source>
        <dbReference type="SAM" id="MobiDB-lite"/>
    </source>
</evidence>
<proteinExistence type="inferred from homology"/>
<dbReference type="EMBL" id="JABSTU010001489">
    <property type="protein sequence ID" value="KAH7985880.1"/>
    <property type="molecule type" value="Genomic_DNA"/>
</dbReference>
<dbReference type="GO" id="GO:0003968">
    <property type="term" value="F:RNA-directed RNA polymerase activity"/>
    <property type="evidence" value="ECO:0007669"/>
    <property type="project" value="UniProtKB-KW"/>
</dbReference>
<dbReference type="AlphaFoldDB" id="A0A9J6D2Q2"/>
<dbReference type="GO" id="GO:0003723">
    <property type="term" value="F:RNA binding"/>
    <property type="evidence" value="ECO:0007669"/>
    <property type="project" value="UniProtKB-KW"/>
</dbReference>
<dbReference type="PANTHER" id="PTHR23079:SF55">
    <property type="entry name" value="RNA-DIRECTED RNA POLYMERASE"/>
    <property type="match status" value="1"/>
</dbReference>
<reference evidence="4" key="2">
    <citation type="submission" date="2021-09" db="EMBL/GenBank/DDBJ databases">
        <authorList>
            <person name="Jia N."/>
            <person name="Wang J."/>
            <person name="Shi W."/>
            <person name="Du L."/>
            <person name="Sun Y."/>
            <person name="Zhan W."/>
            <person name="Jiang J."/>
            <person name="Wang Q."/>
            <person name="Zhang B."/>
            <person name="Ji P."/>
            <person name="Sakyi L.B."/>
            <person name="Cui X."/>
            <person name="Yuan T."/>
            <person name="Jiang B."/>
            <person name="Yang W."/>
            <person name="Lam T.T.-Y."/>
            <person name="Chang Q."/>
            <person name="Ding S."/>
            <person name="Wang X."/>
            <person name="Zhu J."/>
            <person name="Ruan X."/>
            <person name="Zhao L."/>
            <person name="Wei J."/>
            <person name="Que T."/>
            <person name="Du C."/>
            <person name="Cheng J."/>
            <person name="Dai P."/>
            <person name="Han X."/>
            <person name="Huang E."/>
            <person name="Gao Y."/>
            <person name="Liu J."/>
            <person name="Shao H."/>
            <person name="Ye R."/>
            <person name="Li L."/>
            <person name="Wei W."/>
            <person name="Wang X."/>
            <person name="Wang C."/>
            <person name="Huo Q."/>
            <person name="Li W."/>
            <person name="Guo W."/>
            <person name="Chen H."/>
            <person name="Chen S."/>
            <person name="Zhou L."/>
            <person name="Zhou L."/>
            <person name="Ni X."/>
            <person name="Tian J."/>
            <person name="Zhou Y."/>
            <person name="Sheng Y."/>
            <person name="Liu T."/>
            <person name="Pan Y."/>
            <person name="Xia L."/>
            <person name="Li J."/>
            <person name="Zhao F."/>
            <person name="Cao W."/>
        </authorList>
    </citation>
    <scope>NUCLEOTIDE SEQUENCE</scope>
    <source>
        <strain evidence="4">Rmic-2018</strain>
        <tissue evidence="4">Larvae</tissue>
    </source>
</reference>
<gene>
    <name evidence="4" type="ORF">HPB51_026738</name>
</gene>
<feature type="compositionally biased region" description="Low complexity" evidence="2">
    <location>
        <begin position="346"/>
        <end position="371"/>
    </location>
</feature>
<feature type="domain" description="RDRP core" evidence="3">
    <location>
        <begin position="625"/>
        <end position="896"/>
    </location>
</feature>
<keyword evidence="1" id="KW-0808">Transferase</keyword>
<keyword evidence="5" id="KW-1185">Reference proteome</keyword>
<evidence type="ECO:0000313" key="4">
    <source>
        <dbReference type="EMBL" id="KAH7985880.1"/>
    </source>
</evidence>
<name>A0A9J6D2Q2_RHIMP</name>
<feature type="compositionally biased region" description="Pro residues" evidence="2">
    <location>
        <begin position="293"/>
        <end position="305"/>
    </location>
</feature>
<feature type="compositionally biased region" description="Polar residues" evidence="2">
    <location>
        <begin position="372"/>
        <end position="392"/>
    </location>
</feature>
<feature type="compositionally biased region" description="Basic and acidic residues" evidence="2">
    <location>
        <begin position="169"/>
        <end position="186"/>
    </location>
</feature>
<dbReference type="Proteomes" id="UP000821866">
    <property type="component" value="Unassembled WGS sequence"/>
</dbReference>
<dbReference type="Pfam" id="PF05183">
    <property type="entry name" value="RdRP"/>
    <property type="match status" value="2"/>
</dbReference>
<dbReference type="GO" id="GO:0031380">
    <property type="term" value="C:nuclear RNA-directed RNA polymerase complex"/>
    <property type="evidence" value="ECO:0007669"/>
    <property type="project" value="TreeGrafter"/>
</dbReference>
<accession>A0A9J6D2Q2</accession>
<comment type="caution">
    <text evidence="4">The sequence shown here is derived from an EMBL/GenBank/DDBJ whole genome shotgun (WGS) entry which is preliminary data.</text>
</comment>
<feature type="domain" description="RDRP core" evidence="3">
    <location>
        <begin position="900"/>
        <end position="969"/>
    </location>
</feature>
<comment type="similarity">
    <text evidence="1">Belongs to the RdRP family.</text>
</comment>
<dbReference type="VEuPathDB" id="VectorBase:LOC119185871"/>
<feature type="compositionally biased region" description="Polar residues" evidence="2">
    <location>
        <begin position="221"/>
        <end position="243"/>
    </location>
</feature>
<keyword evidence="1" id="KW-0548">Nucleotidyltransferase</keyword>
<feature type="region of interest" description="Disordered" evidence="2">
    <location>
        <begin position="166"/>
        <end position="392"/>
    </location>
</feature>
<organism evidence="4 5">
    <name type="scientific">Rhipicephalus microplus</name>
    <name type="common">Cattle tick</name>
    <name type="synonym">Boophilus microplus</name>
    <dbReference type="NCBI Taxonomy" id="6941"/>
    <lineage>
        <taxon>Eukaryota</taxon>
        <taxon>Metazoa</taxon>
        <taxon>Ecdysozoa</taxon>
        <taxon>Arthropoda</taxon>
        <taxon>Chelicerata</taxon>
        <taxon>Arachnida</taxon>
        <taxon>Acari</taxon>
        <taxon>Parasitiformes</taxon>
        <taxon>Ixodida</taxon>
        <taxon>Ixodoidea</taxon>
        <taxon>Ixodidae</taxon>
        <taxon>Rhipicephalinae</taxon>
        <taxon>Rhipicephalus</taxon>
        <taxon>Boophilus</taxon>
    </lineage>
</organism>
<feature type="region of interest" description="Disordered" evidence="2">
    <location>
        <begin position="1"/>
        <end position="42"/>
    </location>
</feature>
<dbReference type="InterPro" id="IPR057596">
    <property type="entry name" value="RDRP_core"/>
</dbReference>
<dbReference type="PANTHER" id="PTHR23079">
    <property type="entry name" value="RNA-DEPENDENT RNA POLYMERASE"/>
    <property type="match status" value="1"/>
</dbReference>
<evidence type="ECO:0000313" key="5">
    <source>
        <dbReference type="Proteomes" id="UP000821866"/>
    </source>
</evidence>